<accession>A0A8W8P7Q7</accession>
<reference evidence="1" key="1">
    <citation type="submission" date="2022-08" db="UniProtKB">
        <authorList>
            <consortium name="EnsemblMetazoa"/>
        </authorList>
    </citation>
    <scope>IDENTIFICATION</scope>
    <source>
        <strain evidence="1">05x7-T-G4-1.051#20</strain>
    </source>
</reference>
<dbReference type="InterPro" id="IPR051077">
    <property type="entry name" value="Ca-dependent_lectin"/>
</dbReference>
<name>A0A8W8P7Q7_MAGGI</name>
<proteinExistence type="predicted"/>
<dbReference type="AlphaFoldDB" id="A0A8W8P7Q7"/>
<evidence type="ECO:0008006" key="3">
    <source>
        <dbReference type="Google" id="ProtNLM"/>
    </source>
</evidence>
<dbReference type="GO" id="GO:0005615">
    <property type="term" value="C:extracellular space"/>
    <property type="evidence" value="ECO:0007669"/>
    <property type="project" value="TreeGrafter"/>
</dbReference>
<dbReference type="PANTHER" id="PTHR24024">
    <property type="entry name" value="PULMONARY SURFACTANT-ASSOCIATED PROTEIN A"/>
    <property type="match status" value="1"/>
</dbReference>
<dbReference type="EnsemblMetazoa" id="G9968.1">
    <property type="protein sequence ID" value="G9968.1:cds"/>
    <property type="gene ID" value="G9968"/>
</dbReference>
<dbReference type="PANTHER" id="PTHR24024:SF18">
    <property type="entry name" value="SHORT-CHAIN COLLAGEN C4-LIKE"/>
    <property type="match status" value="1"/>
</dbReference>
<organism evidence="1 2">
    <name type="scientific">Magallana gigas</name>
    <name type="common">Pacific oyster</name>
    <name type="synonym">Crassostrea gigas</name>
    <dbReference type="NCBI Taxonomy" id="29159"/>
    <lineage>
        <taxon>Eukaryota</taxon>
        <taxon>Metazoa</taxon>
        <taxon>Spiralia</taxon>
        <taxon>Lophotrochozoa</taxon>
        <taxon>Mollusca</taxon>
        <taxon>Bivalvia</taxon>
        <taxon>Autobranchia</taxon>
        <taxon>Pteriomorphia</taxon>
        <taxon>Ostreida</taxon>
        <taxon>Ostreoidea</taxon>
        <taxon>Ostreidae</taxon>
        <taxon>Magallana</taxon>
    </lineage>
</organism>
<dbReference type="OMA" id="SSWNVEY"/>
<evidence type="ECO:0000313" key="2">
    <source>
        <dbReference type="Proteomes" id="UP000005408"/>
    </source>
</evidence>
<keyword evidence="2" id="KW-1185">Reference proteome</keyword>
<sequence>MNEGIITTVHFGDFCHKMEKRMFITVILLVVTRGTCVGDNKETETSPLDSGGETKGRRLLLNDPNTLLKEIEALQREMTSLKSHVTTVETEVTAQRTRIFSLESQLNSRNQQGVGSIYTVWGRKFCPAVNGTTTIYTGITAGGSYIDQGGAVDTLCLPHNPDMAPPDFPTRLQTGTSYVGTIYGSEYQFTYRNYAEDDDVPCAVCSAKTASAIMMLPAKVTCPDDWVIQYAGFLTSEYVSSDWRPSEYLCLHEDAEYLTEGSRQHNMNGRLFYPVKAVCGSLPCPPYHDQQYLTCVVCSQ</sequence>
<dbReference type="OrthoDB" id="6086925at2759"/>
<dbReference type="Proteomes" id="UP000005408">
    <property type="component" value="Unassembled WGS sequence"/>
</dbReference>
<evidence type="ECO:0000313" key="1">
    <source>
        <dbReference type="EnsemblMetazoa" id="G9968.1:cds"/>
    </source>
</evidence>
<protein>
    <recommendedName>
        <fullName evidence="3">Short-chain collagen C4</fullName>
    </recommendedName>
</protein>